<proteinExistence type="predicted"/>
<dbReference type="Gene3D" id="2.30.180.10">
    <property type="entry name" value="FAS1 domain"/>
    <property type="match status" value="4"/>
</dbReference>
<organism evidence="2 3">
    <name type="scientific">Maribellus luteus</name>
    <dbReference type="NCBI Taxonomy" id="2305463"/>
    <lineage>
        <taxon>Bacteria</taxon>
        <taxon>Pseudomonadati</taxon>
        <taxon>Bacteroidota</taxon>
        <taxon>Bacteroidia</taxon>
        <taxon>Marinilabiliales</taxon>
        <taxon>Prolixibacteraceae</taxon>
        <taxon>Maribellus</taxon>
    </lineage>
</organism>
<dbReference type="Proteomes" id="UP000265926">
    <property type="component" value="Unassembled WGS sequence"/>
</dbReference>
<comment type="caution">
    <text evidence="2">The sequence shown here is derived from an EMBL/GenBank/DDBJ whole genome shotgun (WGS) entry which is preliminary data.</text>
</comment>
<evidence type="ECO:0000259" key="1">
    <source>
        <dbReference type="PROSITE" id="PS50213"/>
    </source>
</evidence>
<dbReference type="InterPro" id="IPR000782">
    <property type="entry name" value="FAS1_domain"/>
</dbReference>
<dbReference type="GO" id="GO:0005615">
    <property type="term" value="C:extracellular space"/>
    <property type="evidence" value="ECO:0007669"/>
    <property type="project" value="TreeGrafter"/>
</dbReference>
<dbReference type="PANTHER" id="PTHR10900:SF77">
    <property type="entry name" value="FI19380P1"/>
    <property type="match status" value="1"/>
</dbReference>
<accession>A0A399T328</accession>
<dbReference type="PANTHER" id="PTHR10900">
    <property type="entry name" value="PERIOSTIN-RELATED"/>
    <property type="match status" value="1"/>
</dbReference>
<feature type="domain" description="FAS1" evidence="1">
    <location>
        <begin position="45"/>
        <end position="182"/>
    </location>
</feature>
<sequence>MKTKNLFKNVKAGFNLLLMLFFFVGLVTLSSCEDDDEPMPEPEMEKTIVDVAAEAGSFQILLQAAQKAGLANFLSTEKNLTVFAPTDAAFSTLLGDLGLSSLDDIDNSTLASILTYHVVSGMAYVNTLSTGVLPSLNNNSPDEKPLSLMVNNGNDVMINNAKVTAADVMASNGIIHVIDKVLLPPSVVDLATYSGNFSSLVSAVVKADLVEALSGDGPFTVFAPTNDAFAELFAALGITGLDEVAMDDLTSILTYHVVGDNVLSTELSAGMVEALSGETFDVTTDGGVMLNGNIKVTATDIQGTNGVIHVIDAVLVPPTQMSNTIADIAVANSEFSILVEALMKADLVGAVSDKGADLTVFAPTNDAFVALLSDLGASSLDDIPVETLTNILLYHVIGSKAMSTDLSSGYFPTLSTYSGNNLSMYIQVDNGVYINKNTMVTTPDIEADNGVIHVVNKVILPPSVVNIAIDNSNFSTLVDAVVKAGLVDALSGTGPFTVFAPTNDAFAELFTALGISGIDDLTAEQLTPILTYHVVSGNVLSTDLSNGTVATLNTGNNLTIDLTTGVKINESNVIAADIQASNGVVHVIDKVLIPG</sequence>
<gene>
    <name evidence="2" type="ORF">D1614_08040</name>
</gene>
<dbReference type="AlphaFoldDB" id="A0A399T328"/>
<dbReference type="InterPro" id="IPR050904">
    <property type="entry name" value="Adhesion/Biosynth-related"/>
</dbReference>
<dbReference type="SMART" id="SM00554">
    <property type="entry name" value="FAS1"/>
    <property type="match status" value="4"/>
</dbReference>
<feature type="domain" description="FAS1" evidence="1">
    <location>
        <begin position="461"/>
        <end position="592"/>
    </location>
</feature>
<dbReference type="Pfam" id="PF02469">
    <property type="entry name" value="Fasciclin"/>
    <property type="match status" value="4"/>
</dbReference>
<dbReference type="RefSeq" id="WP_119437366.1">
    <property type="nucleotide sequence ID" value="NZ_QWGR01000003.1"/>
</dbReference>
<protein>
    <submittedName>
        <fullName evidence="2">Fasciclin domain-containing protein</fullName>
    </submittedName>
</protein>
<evidence type="ECO:0000313" key="2">
    <source>
        <dbReference type="EMBL" id="RIJ49479.1"/>
    </source>
</evidence>
<dbReference type="InterPro" id="IPR036378">
    <property type="entry name" value="FAS1_dom_sf"/>
</dbReference>
<feature type="domain" description="FAS1" evidence="1">
    <location>
        <begin position="322"/>
        <end position="459"/>
    </location>
</feature>
<dbReference type="PROSITE" id="PS50213">
    <property type="entry name" value="FAS1"/>
    <property type="match status" value="4"/>
</dbReference>
<dbReference type="OrthoDB" id="1119934at2"/>
<dbReference type="FunFam" id="2.30.180.10:FF:000032">
    <property type="entry name" value="Fasciclin domain-containing protein, putative"/>
    <property type="match status" value="4"/>
</dbReference>
<dbReference type="PROSITE" id="PS51257">
    <property type="entry name" value="PROKAR_LIPOPROTEIN"/>
    <property type="match status" value="1"/>
</dbReference>
<feature type="domain" description="FAS1" evidence="1">
    <location>
        <begin position="184"/>
        <end position="315"/>
    </location>
</feature>
<keyword evidence="3" id="KW-1185">Reference proteome</keyword>
<dbReference type="SUPFAM" id="SSF82153">
    <property type="entry name" value="FAS1 domain"/>
    <property type="match status" value="4"/>
</dbReference>
<name>A0A399T328_9BACT</name>
<dbReference type="EMBL" id="QWGR01000003">
    <property type="protein sequence ID" value="RIJ49479.1"/>
    <property type="molecule type" value="Genomic_DNA"/>
</dbReference>
<reference evidence="2 3" key="1">
    <citation type="submission" date="2018-08" db="EMBL/GenBank/DDBJ databases">
        <title>Pallidiluteibacterium maritimus gen. nov., sp. nov., isolated from coastal sediment.</title>
        <authorList>
            <person name="Zhou L.Y."/>
        </authorList>
    </citation>
    <scope>NUCLEOTIDE SEQUENCE [LARGE SCALE GENOMIC DNA]</scope>
    <source>
        <strain evidence="2 3">XSD2</strain>
    </source>
</reference>
<evidence type="ECO:0000313" key="3">
    <source>
        <dbReference type="Proteomes" id="UP000265926"/>
    </source>
</evidence>